<feature type="compositionally biased region" description="Polar residues" evidence="10">
    <location>
        <begin position="495"/>
        <end position="505"/>
    </location>
</feature>
<dbReference type="GO" id="GO:0001522">
    <property type="term" value="P:pseudouridine synthesis"/>
    <property type="evidence" value="ECO:0007669"/>
    <property type="project" value="InterPro"/>
</dbReference>
<evidence type="ECO:0000256" key="6">
    <source>
        <dbReference type="ARBA" id="ARBA00022553"/>
    </source>
</evidence>
<feature type="compositionally biased region" description="Pro residues" evidence="10">
    <location>
        <begin position="522"/>
        <end position="534"/>
    </location>
</feature>
<dbReference type="InterPro" id="IPR038664">
    <property type="entry name" value="Gar1/Naf1_Cbf5-bd_sf"/>
</dbReference>
<name>A0A9P4IYC2_9PEZI</name>
<keyword evidence="12" id="KW-1185">Reference proteome</keyword>
<evidence type="ECO:0000313" key="11">
    <source>
        <dbReference type="EMBL" id="KAF2151179.1"/>
    </source>
</evidence>
<dbReference type="Pfam" id="PF04410">
    <property type="entry name" value="Gar1"/>
    <property type="match status" value="1"/>
</dbReference>
<feature type="compositionally biased region" description="Low complexity" evidence="10">
    <location>
        <begin position="506"/>
        <end position="521"/>
    </location>
</feature>
<feature type="compositionally biased region" description="Polar residues" evidence="10">
    <location>
        <begin position="597"/>
        <end position="618"/>
    </location>
</feature>
<dbReference type="PANTHER" id="PTHR31633">
    <property type="entry name" value="H/ACA RIBONUCLEOPROTEIN COMPLEX NON-CORE SUBUNIT NAF1"/>
    <property type="match status" value="1"/>
</dbReference>
<dbReference type="FunFam" id="2.40.10.230:FF:000002">
    <property type="entry name" value="H/ACA ribonucleoprotein complex non-core subunit NAF1"/>
    <property type="match status" value="1"/>
</dbReference>
<feature type="compositionally biased region" description="Basic residues" evidence="10">
    <location>
        <begin position="463"/>
        <end position="472"/>
    </location>
</feature>
<protein>
    <recommendedName>
        <fullName evidence="3">H/ACA ribonucleoprotein complex non-core subunit NAF1</fullName>
    </recommendedName>
    <alternativeName>
        <fullName evidence="9">Nuclear assembly factor 1</fullName>
    </alternativeName>
</protein>
<sequence>MSAEHINEDVPDDYEDLYGPEPSDTVKVHDDGSHVGNTKVAESATNIAAQDSVANAQTLPGIPGLTGAATSSSAGQAHGEMDGVETEESVIEAVVTHRVGVVSAAEYDHPTINHEQLGQTSLDPPSAIDMQSEVVSNDPNAQSAATNDKVTSQPLPKTQGDREFIEAAQANQDNPEAEWQYDSSDMDTSSSDSDSDSSSSDDSDADGDYEMLDPATAARMLMAEEAGDEEDGPSNKSGSKAGLKTKNEIEEVVIPKPDVAITENMKLVPLGKVENAVENLALIKGFTTGEYQVLEQGSVLCLEDRTVIGAVAETFGRVQEPLYSIAFSNREEIEQLGIKHGVTIFYVAEHSTFVFTQPLKGLKGTDASNIHDEEVGEDEAEFSDDEAERAHKQARNQAKKNHKAGLRDADAAPNGYHNANPDRKLISYDDVEDEDSRSGPSHGAAEQPRHGHQYRNFPDRGRGRGGRSRGSGRGRGNFGRDDRHRGGNHNGGRSYQQGAGTSQFQPPSTGSFTPPSTSTFTPPNPGSFMPPFPANFPTNPSIPQYNSAGWQPQAPNGQYRTQQQQQQHAFPLWPQPPQQSGQQYSQQQFPAPFPQMNPANWGQQSQPTTQPLSWPGSGQQNGGVPPPPPPNYQALLQNIELLRRMNGTQ</sequence>
<dbReference type="InterPro" id="IPR007504">
    <property type="entry name" value="H/ACA_rnp_Gar1/Naf1"/>
</dbReference>
<keyword evidence="8" id="KW-0539">Nucleus</keyword>
<feature type="region of interest" description="Disordered" evidence="10">
    <location>
        <begin position="64"/>
        <end position="88"/>
    </location>
</feature>
<reference evidence="11" key="1">
    <citation type="journal article" date="2020" name="Stud. Mycol.">
        <title>101 Dothideomycetes genomes: a test case for predicting lifestyles and emergence of pathogens.</title>
        <authorList>
            <person name="Haridas S."/>
            <person name="Albert R."/>
            <person name="Binder M."/>
            <person name="Bloem J."/>
            <person name="Labutti K."/>
            <person name="Salamov A."/>
            <person name="Andreopoulos B."/>
            <person name="Baker S."/>
            <person name="Barry K."/>
            <person name="Bills G."/>
            <person name="Bluhm B."/>
            <person name="Cannon C."/>
            <person name="Castanera R."/>
            <person name="Culley D."/>
            <person name="Daum C."/>
            <person name="Ezra D."/>
            <person name="Gonzalez J."/>
            <person name="Henrissat B."/>
            <person name="Kuo A."/>
            <person name="Liang C."/>
            <person name="Lipzen A."/>
            <person name="Lutzoni F."/>
            <person name="Magnuson J."/>
            <person name="Mondo S."/>
            <person name="Nolan M."/>
            <person name="Ohm R."/>
            <person name="Pangilinan J."/>
            <person name="Park H.-J."/>
            <person name="Ramirez L."/>
            <person name="Alfaro M."/>
            <person name="Sun H."/>
            <person name="Tritt A."/>
            <person name="Yoshinaga Y."/>
            <person name="Zwiers L.-H."/>
            <person name="Turgeon B."/>
            <person name="Goodwin S."/>
            <person name="Spatafora J."/>
            <person name="Crous P."/>
            <person name="Grigoriev I."/>
        </authorList>
    </citation>
    <scope>NUCLEOTIDE SEQUENCE</scope>
    <source>
        <strain evidence="11">CBS 260.36</strain>
    </source>
</reference>
<evidence type="ECO:0000256" key="9">
    <source>
        <dbReference type="ARBA" id="ARBA00076743"/>
    </source>
</evidence>
<feature type="compositionally biased region" description="Acidic residues" evidence="10">
    <location>
        <begin position="374"/>
        <end position="387"/>
    </location>
</feature>
<evidence type="ECO:0000256" key="3">
    <source>
        <dbReference type="ARBA" id="ARBA00021438"/>
    </source>
</evidence>
<dbReference type="AlphaFoldDB" id="A0A9P4IYC2"/>
<dbReference type="Gene3D" id="2.40.10.230">
    <property type="entry name" value="Probable tRNA pseudouridine synthase domain"/>
    <property type="match status" value="1"/>
</dbReference>
<feature type="compositionally biased region" description="Low complexity" evidence="10">
    <location>
        <begin position="578"/>
        <end position="590"/>
    </location>
</feature>
<feature type="compositionally biased region" description="Polar residues" evidence="10">
    <location>
        <begin position="536"/>
        <end position="561"/>
    </location>
</feature>
<comment type="subcellular location">
    <subcellularLocation>
        <location evidence="1">Nucleus</location>
    </subcellularLocation>
</comment>
<dbReference type="GO" id="GO:0003723">
    <property type="term" value="F:RNA binding"/>
    <property type="evidence" value="ECO:0007669"/>
    <property type="project" value="UniProtKB-KW"/>
</dbReference>
<dbReference type="GO" id="GO:0005634">
    <property type="term" value="C:nucleus"/>
    <property type="evidence" value="ECO:0007669"/>
    <property type="project" value="UniProtKB-SubCell"/>
</dbReference>
<keyword evidence="4" id="KW-0690">Ribosome biogenesis</keyword>
<feature type="region of interest" description="Disordered" evidence="10">
    <location>
        <begin position="1"/>
        <end position="36"/>
    </location>
</feature>
<feature type="compositionally biased region" description="Basic and acidic residues" evidence="10">
    <location>
        <begin position="24"/>
        <end position="33"/>
    </location>
</feature>
<dbReference type="PANTHER" id="PTHR31633:SF1">
    <property type="entry name" value="H_ACA RIBONUCLEOPROTEIN COMPLEX NON-CORE SUBUNIT NAF1"/>
    <property type="match status" value="1"/>
</dbReference>
<evidence type="ECO:0000256" key="7">
    <source>
        <dbReference type="ARBA" id="ARBA00022884"/>
    </source>
</evidence>
<evidence type="ECO:0000256" key="8">
    <source>
        <dbReference type="ARBA" id="ARBA00023242"/>
    </source>
</evidence>
<feature type="compositionally biased region" description="Low complexity" evidence="10">
    <location>
        <begin position="182"/>
        <end position="192"/>
    </location>
</feature>
<evidence type="ECO:0000256" key="1">
    <source>
        <dbReference type="ARBA" id="ARBA00004123"/>
    </source>
</evidence>
<dbReference type="InterPro" id="IPR009000">
    <property type="entry name" value="Transl_B-barrel_sf"/>
</dbReference>
<evidence type="ECO:0000256" key="5">
    <source>
        <dbReference type="ARBA" id="ARBA00022552"/>
    </source>
</evidence>
<dbReference type="GO" id="GO:0006364">
    <property type="term" value="P:rRNA processing"/>
    <property type="evidence" value="ECO:0007669"/>
    <property type="project" value="UniProtKB-KW"/>
</dbReference>
<comment type="similarity">
    <text evidence="2">Belongs to the NAF1 family.</text>
</comment>
<feature type="region of interest" description="Disordered" evidence="10">
    <location>
        <begin position="169"/>
        <end position="210"/>
    </location>
</feature>
<keyword evidence="7" id="KW-0694">RNA-binding</keyword>
<dbReference type="InterPro" id="IPR040309">
    <property type="entry name" value="Naf1"/>
</dbReference>
<feature type="compositionally biased region" description="Polar residues" evidence="10">
    <location>
        <begin position="134"/>
        <end position="156"/>
    </location>
</feature>
<feature type="region of interest" description="Disordered" evidence="10">
    <location>
        <begin position="134"/>
        <end position="157"/>
    </location>
</feature>
<evidence type="ECO:0000256" key="4">
    <source>
        <dbReference type="ARBA" id="ARBA00022517"/>
    </source>
</evidence>
<evidence type="ECO:0000313" key="12">
    <source>
        <dbReference type="Proteomes" id="UP000799439"/>
    </source>
</evidence>
<evidence type="ECO:0000256" key="10">
    <source>
        <dbReference type="SAM" id="MobiDB-lite"/>
    </source>
</evidence>
<dbReference type="GO" id="GO:0000493">
    <property type="term" value="P:box H/ACA snoRNP assembly"/>
    <property type="evidence" value="ECO:0007669"/>
    <property type="project" value="InterPro"/>
</dbReference>
<feature type="region of interest" description="Disordered" evidence="10">
    <location>
        <begin position="374"/>
        <end position="634"/>
    </location>
</feature>
<comment type="caution">
    <text evidence="11">The sequence shown here is derived from an EMBL/GenBank/DDBJ whole genome shotgun (WGS) entry which is preliminary data.</text>
</comment>
<dbReference type="GO" id="GO:0005732">
    <property type="term" value="C:sno(s)RNA-containing ribonucleoprotein complex"/>
    <property type="evidence" value="ECO:0007669"/>
    <property type="project" value="InterPro"/>
</dbReference>
<feature type="compositionally biased region" description="Acidic residues" evidence="10">
    <location>
        <begin position="9"/>
        <end position="18"/>
    </location>
</feature>
<organism evidence="11 12">
    <name type="scientific">Myriangium duriaei CBS 260.36</name>
    <dbReference type="NCBI Taxonomy" id="1168546"/>
    <lineage>
        <taxon>Eukaryota</taxon>
        <taxon>Fungi</taxon>
        <taxon>Dikarya</taxon>
        <taxon>Ascomycota</taxon>
        <taxon>Pezizomycotina</taxon>
        <taxon>Dothideomycetes</taxon>
        <taxon>Dothideomycetidae</taxon>
        <taxon>Myriangiales</taxon>
        <taxon>Myriangiaceae</taxon>
        <taxon>Myriangium</taxon>
    </lineage>
</organism>
<feature type="compositionally biased region" description="Basic residues" evidence="10">
    <location>
        <begin position="392"/>
        <end position="404"/>
    </location>
</feature>
<keyword evidence="6" id="KW-0597">Phosphoprotein</keyword>
<proteinExistence type="inferred from homology"/>
<accession>A0A9P4IYC2</accession>
<keyword evidence="5" id="KW-0698">rRNA processing</keyword>
<dbReference type="Proteomes" id="UP000799439">
    <property type="component" value="Unassembled WGS sequence"/>
</dbReference>
<feature type="compositionally biased region" description="Low complexity" evidence="10">
    <location>
        <begin position="66"/>
        <end position="75"/>
    </location>
</feature>
<evidence type="ECO:0000256" key="2">
    <source>
        <dbReference type="ARBA" id="ARBA00009801"/>
    </source>
</evidence>
<feature type="compositionally biased region" description="Acidic residues" evidence="10">
    <location>
        <begin position="193"/>
        <end position="210"/>
    </location>
</feature>
<dbReference type="EMBL" id="ML996088">
    <property type="protein sequence ID" value="KAF2151179.1"/>
    <property type="molecule type" value="Genomic_DNA"/>
</dbReference>
<gene>
    <name evidence="11" type="ORF">K461DRAFT_322475</name>
</gene>
<dbReference type="OrthoDB" id="21550at2759"/>
<dbReference type="SUPFAM" id="SSF50447">
    <property type="entry name" value="Translation proteins"/>
    <property type="match status" value="1"/>
</dbReference>